<dbReference type="Proteomes" id="UP000053797">
    <property type="component" value="Unassembled WGS sequence"/>
</dbReference>
<gene>
    <name evidence="1" type="ORF">AS033_03820</name>
    <name evidence="2" type="ORF">RSA11_10260</name>
    <name evidence="3" type="ORF">SZL87_03435</name>
</gene>
<dbReference type="Gene3D" id="1.10.220.80">
    <property type="entry name" value="BH2638-like"/>
    <property type="match status" value="1"/>
</dbReference>
<name>A0A0V8GJQ3_9BACL</name>
<dbReference type="RefSeq" id="WP_023468846.1">
    <property type="nucleotide sequence ID" value="NZ_FMYN01000001.1"/>
</dbReference>
<comment type="caution">
    <text evidence="1">The sequence shown here is derived from an EMBL/GenBank/DDBJ whole genome shotgun (WGS) entry which is preliminary data.</text>
</comment>
<proteinExistence type="predicted"/>
<evidence type="ECO:0000313" key="4">
    <source>
        <dbReference type="Proteomes" id="UP000053797"/>
    </source>
</evidence>
<accession>A0A0V8GJQ3</accession>
<dbReference type="Pfam" id="PF05256">
    <property type="entry name" value="UPF0223"/>
    <property type="match status" value="1"/>
</dbReference>
<dbReference type="SUPFAM" id="SSF158504">
    <property type="entry name" value="BH2638-like"/>
    <property type="match status" value="1"/>
</dbReference>
<reference evidence="1 4" key="1">
    <citation type="journal article" date="2015" name="Int. J. Syst. Evol. Microbiol.">
        <title>Exiguobacterium enclense sp. nov., isolated from sediment.</title>
        <authorList>
            <person name="Dastager S.G."/>
            <person name="Mawlankar R."/>
            <person name="Sonalkar V.V."/>
            <person name="Thorat M.N."/>
            <person name="Mual P."/>
            <person name="Verma A."/>
            <person name="Krishnamurthi S."/>
            <person name="Tang S.K."/>
            <person name="Li W.J."/>
        </authorList>
    </citation>
    <scope>NUCLEOTIDE SEQUENCE [LARGE SCALE GENOMIC DNA]</scope>
    <source>
        <strain evidence="1 4">NIO-1109</strain>
    </source>
</reference>
<organism evidence="1 4">
    <name type="scientific">Exiguobacterium indicum</name>
    <dbReference type="NCBI Taxonomy" id="296995"/>
    <lineage>
        <taxon>Bacteria</taxon>
        <taxon>Bacillati</taxon>
        <taxon>Bacillota</taxon>
        <taxon>Bacilli</taxon>
        <taxon>Bacillales</taxon>
        <taxon>Bacillales Family XII. Incertae Sedis</taxon>
        <taxon>Exiguobacterium</taxon>
    </lineage>
</organism>
<protein>
    <submittedName>
        <fullName evidence="3">UPF0223 family protein</fullName>
    </submittedName>
</protein>
<dbReference type="AlphaFoldDB" id="A0A0V8GJQ3"/>
<reference evidence="2 5" key="2">
    <citation type="journal article" date="2016" name="Front. Microbiol.">
        <title>Genomic Resource of Rice Seed Associated Bacteria.</title>
        <authorList>
            <person name="Midha S."/>
            <person name="Bansal K."/>
            <person name="Sharma S."/>
            <person name="Kumar N."/>
            <person name="Patil P.P."/>
            <person name="Chaudhry V."/>
            <person name="Patil P.B."/>
        </authorList>
    </citation>
    <scope>NUCLEOTIDE SEQUENCE [LARGE SCALE GENOMIC DNA]</scope>
    <source>
        <strain evidence="2 5">RSA11</strain>
    </source>
</reference>
<dbReference type="InterPro" id="IPR007920">
    <property type="entry name" value="UPF0223"/>
</dbReference>
<dbReference type="EMBL" id="LNQL01000001">
    <property type="protein sequence ID" value="KSU50520.1"/>
    <property type="molecule type" value="Genomic_DNA"/>
</dbReference>
<dbReference type="NCBIfam" id="NF003353">
    <property type="entry name" value="PRK04387.1"/>
    <property type="match status" value="1"/>
</dbReference>
<evidence type="ECO:0000313" key="2">
    <source>
        <dbReference type="EMBL" id="KTR26384.1"/>
    </source>
</evidence>
<dbReference type="PIRSF" id="PIRSF037260">
    <property type="entry name" value="UPF0223"/>
    <property type="match status" value="1"/>
</dbReference>
<evidence type="ECO:0000313" key="5">
    <source>
        <dbReference type="Proteomes" id="UP000072605"/>
    </source>
</evidence>
<dbReference type="OrthoDB" id="1649074at2"/>
<keyword evidence="6" id="KW-1185">Reference proteome</keyword>
<dbReference type="GeneID" id="90837264"/>
<sequence length="90" mass="10882">MALNYPLNSDWSTEEIVKVIDFFNLVEQAYETGVERQRLLEAYREFKQIVTSKSEEKQWDQFYMEETGCSSYRTMQQAKRQEEPIVRMKK</sequence>
<evidence type="ECO:0000313" key="1">
    <source>
        <dbReference type="EMBL" id="KSU50520.1"/>
    </source>
</evidence>
<evidence type="ECO:0000313" key="6">
    <source>
        <dbReference type="Proteomes" id="UP001387110"/>
    </source>
</evidence>
<reference evidence="3 6" key="3">
    <citation type="submission" date="2023-12" db="EMBL/GenBank/DDBJ databases">
        <authorList>
            <person name="Easwaran N."/>
            <person name="Lazarus H.P.S."/>
        </authorList>
    </citation>
    <scope>NUCLEOTIDE SEQUENCE [LARGE SCALE GENOMIC DNA]</scope>
    <source>
        <strain evidence="3 6">VIT-2023</strain>
    </source>
</reference>
<dbReference type="EMBL" id="JBAWKY010000001">
    <property type="protein sequence ID" value="MEI4461477.1"/>
    <property type="molecule type" value="Genomic_DNA"/>
</dbReference>
<dbReference type="InterPro" id="IPR023324">
    <property type="entry name" value="BH2638-like_sf"/>
</dbReference>
<dbReference type="Proteomes" id="UP001387110">
    <property type="component" value="Unassembled WGS sequence"/>
</dbReference>
<dbReference type="Proteomes" id="UP000072605">
    <property type="component" value="Unassembled WGS sequence"/>
</dbReference>
<dbReference type="EMBL" id="LDQV01000024">
    <property type="protein sequence ID" value="KTR26384.1"/>
    <property type="molecule type" value="Genomic_DNA"/>
</dbReference>
<evidence type="ECO:0000313" key="3">
    <source>
        <dbReference type="EMBL" id="MEI4461477.1"/>
    </source>
</evidence>